<proteinExistence type="predicted"/>
<dbReference type="SUPFAM" id="SSF56529">
    <property type="entry name" value="FAH"/>
    <property type="match status" value="1"/>
</dbReference>
<reference evidence="2 3" key="1">
    <citation type="submission" date="2024-08" db="EMBL/GenBank/DDBJ databases">
        <authorList>
            <person name="Lu H."/>
        </authorList>
    </citation>
    <scope>NUCLEOTIDE SEQUENCE [LARGE SCALE GENOMIC DNA]</scope>
    <source>
        <strain evidence="2 3">BYS87W</strain>
    </source>
</reference>
<name>A0ABW7GZM8_9BURK</name>
<accession>A0ABW7GZM8</accession>
<dbReference type="Gene3D" id="3.90.850.10">
    <property type="entry name" value="Fumarylacetoacetase-like, C-terminal domain"/>
    <property type="match status" value="1"/>
</dbReference>
<evidence type="ECO:0000313" key="3">
    <source>
        <dbReference type="Proteomes" id="UP001606303"/>
    </source>
</evidence>
<protein>
    <submittedName>
        <fullName evidence="2">Fumarylacetoacetate hydrolase</fullName>
    </submittedName>
</protein>
<keyword evidence="3" id="KW-1185">Reference proteome</keyword>
<evidence type="ECO:0000259" key="1">
    <source>
        <dbReference type="Pfam" id="PF18288"/>
    </source>
</evidence>
<keyword evidence="2" id="KW-0378">Hydrolase</keyword>
<dbReference type="Pfam" id="PF18288">
    <property type="entry name" value="FAA_hydro_N_2"/>
    <property type="match status" value="1"/>
</dbReference>
<evidence type="ECO:0000313" key="2">
    <source>
        <dbReference type="EMBL" id="MFG6467444.1"/>
    </source>
</evidence>
<sequence>MKLASYADGSRDGHLVVVSRDLTQAHFATGIATRLQQVLDDWGFLAPQLEDLAVQLNHGKLRHAFPFDPDKCLAPLPRASGWAVVMADGAVRRDAGQFAGPHQPLRAPAVGEVALAAIAGDLSPASDTAASLDALRLLTLAVDWRLDDELIATQAAPLAVTPDELGTAWRTGRVQARLHALHNGSKQPARDVDAQPGAALARVARLRALRAGQVVGASLGALDLTLTAGDSLHLDLKTAEGSSLFGALDLDIAPLAPTDLS</sequence>
<comment type="caution">
    <text evidence="2">The sequence shown here is derived from an EMBL/GenBank/DDBJ whole genome shotgun (WGS) entry which is preliminary data.</text>
</comment>
<dbReference type="Proteomes" id="UP001606303">
    <property type="component" value="Unassembled WGS sequence"/>
</dbReference>
<organism evidence="2 3">
    <name type="scientific">Pelomonas baiyunensis</name>
    <dbReference type="NCBI Taxonomy" id="3299026"/>
    <lineage>
        <taxon>Bacteria</taxon>
        <taxon>Pseudomonadati</taxon>
        <taxon>Pseudomonadota</taxon>
        <taxon>Betaproteobacteria</taxon>
        <taxon>Burkholderiales</taxon>
        <taxon>Sphaerotilaceae</taxon>
        <taxon>Roseateles</taxon>
    </lineage>
</organism>
<dbReference type="PANTHER" id="PTHR43211">
    <property type="entry name" value="FUMARYLACETOACETATE HYDROLASE"/>
    <property type="match status" value="1"/>
</dbReference>
<dbReference type="GO" id="GO:0016787">
    <property type="term" value="F:hydrolase activity"/>
    <property type="evidence" value="ECO:0007669"/>
    <property type="project" value="UniProtKB-KW"/>
</dbReference>
<dbReference type="PANTHER" id="PTHR43211:SF1">
    <property type="entry name" value="BLL6422 PROTEIN"/>
    <property type="match status" value="1"/>
</dbReference>
<dbReference type="InterPro" id="IPR041072">
    <property type="entry name" value="FAA_hydro_N"/>
</dbReference>
<dbReference type="InterPro" id="IPR036663">
    <property type="entry name" value="Fumarylacetoacetase_C_sf"/>
</dbReference>
<dbReference type="RefSeq" id="WP_394385026.1">
    <property type="nucleotide sequence ID" value="NZ_JBIGIB010000003.1"/>
</dbReference>
<gene>
    <name evidence="2" type="ORF">ACG01O_12545</name>
</gene>
<feature type="domain" description="Fumarylacetoacetase N-terminal" evidence="1">
    <location>
        <begin position="1"/>
        <end position="78"/>
    </location>
</feature>
<dbReference type="EMBL" id="JBIGIB010000003">
    <property type="protein sequence ID" value="MFG6467444.1"/>
    <property type="molecule type" value="Genomic_DNA"/>
</dbReference>